<protein>
    <submittedName>
        <fullName evidence="2">Uncharacterized protein</fullName>
    </submittedName>
</protein>
<feature type="compositionally biased region" description="Low complexity" evidence="1">
    <location>
        <begin position="140"/>
        <end position="164"/>
    </location>
</feature>
<dbReference type="Proteomes" id="UP000570595">
    <property type="component" value="Unassembled WGS sequence"/>
</dbReference>
<accession>A0A7J6KY31</accession>
<feature type="compositionally biased region" description="Basic and acidic residues" evidence="1">
    <location>
        <begin position="221"/>
        <end position="233"/>
    </location>
</feature>
<evidence type="ECO:0000256" key="1">
    <source>
        <dbReference type="SAM" id="MobiDB-lite"/>
    </source>
</evidence>
<feature type="region of interest" description="Disordered" evidence="1">
    <location>
        <begin position="119"/>
        <end position="178"/>
    </location>
</feature>
<dbReference type="EMBL" id="JABAHT010000847">
    <property type="protein sequence ID" value="KAF4651481.1"/>
    <property type="molecule type" value="Genomic_DNA"/>
</dbReference>
<proteinExistence type="predicted"/>
<sequence>MSKSQPDGYVLHSKNHLKSMLVPRQPESSPSTAEPWRSPLQYTETVFVHPLEHPMNQLYEGVFKCPLCTTASFLPCGFRRLQEHYFEEHFSQGVNLGAITTFRCRCEWGGRSERTLPLRRARAASEGSLTSPYSGRRSLSTDAFGGSGATSASSRCSTDSTSPTESARSLRRQRRTPDRFGKAVPYHYHCPYCEHSCSGTAEEIIMHARVAHRIRVTASDEDCRPREGKREMTLEDPLSPSRLSEGPSEEGSTKRVRFNSQVRVRLMDSDASRVEKLGSILGDDPRKEVFARGWLNAAVESAVGSEYSWMSDVPATASNDYQQTS</sequence>
<comment type="caution">
    <text evidence="2">The sequence shown here is derived from an EMBL/GenBank/DDBJ whole genome shotgun (WGS) entry which is preliminary data.</text>
</comment>
<gene>
    <name evidence="2" type="ORF">FOZ61_010423</name>
</gene>
<reference evidence="2 3" key="1">
    <citation type="submission" date="2020-04" db="EMBL/GenBank/DDBJ databases">
        <title>Perkinsus olseni comparative genomics.</title>
        <authorList>
            <person name="Bogema D.R."/>
        </authorList>
    </citation>
    <scope>NUCLEOTIDE SEQUENCE [LARGE SCALE GENOMIC DNA]</scope>
    <source>
        <strain evidence="2">ATCC PRA-179</strain>
    </source>
</reference>
<dbReference type="AlphaFoldDB" id="A0A7J6KY31"/>
<feature type="region of interest" description="Disordered" evidence="1">
    <location>
        <begin position="219"/>
        <end position="255"/>
    </location>
</feature>
<evidence type="ECO:0000313" key="3">
    <source>
        <dbReference type="Proteomes" id="UP000570595"/>
    </source>
</evidence>
<dbReference type="OrthoDB" id="433850at2759"/>
<evidence type="ECO:0000313" key="2">
    <source>
        <dbReference type="EMBL" id="KAF4651481.1"/>
    </source>
</evidence>
<organism evidence="2 3">
    <name type="scientific">Perkinsus olseni</name>
    <name type="common">Perkinsus atlanticus</name>
    <dbReference type="NCBI Taxonomy" id="32597"/>
    <lineage>
        <taxon>Eukaryota</taxon>
        <taxon>Sar</taxon>
        <taxon>Alveolata</taxon>
        <taxon>Perkinsozoa</taxon>
        <taxon>Perkinsea</taxon>
        <taxon>Perkinsida</taxon>
        <taxon>Perkinsidae</taxon>
        <taxon>Perkinsus</taxon>
    </lineage>
</organism>
<name>A0A7J6KY31_PEROL</name>